<feature type="coiled-coil region" evidence="1">
    <location>
        <begin position="51"/>
        <end position="116"/>
    </location>
</feature>
<proteinExistence type="predicted"/>
<dbReference type="EMBL" id="CAJNOC010001656">
    <property type="protein sequence ID" value="CAF0881705.1"/>
    <property type="molecule type" value="Genomic_DNA"/>
</dbReference>
<dbReference type="AlphaFoldDB" id="A0A813YBC6"/>
<dbReference type="GO" id="GO:0046983">
    <property type="term" value="F:protein dimerization activity"/>
    <property type="evidence" value="ECO:0007669"/>
    <property type="project" value="InterPro"/>
</dbReference>
<name>A0A813YBC6_9BILA</name>
<sequence>MFSKFNHVSQAYQMNNNLVTDANNNVSINQQNVAKINNYNQPQSQSNGQNLNCEIRNMDEEEDDVDSLNINFEDVNEQSDMEEYYNNCADQIINSNNNNNNNNEQMNNNLNKKAENCLYENPQHYMYSPKILSPNKTMNNRINSYPYPSPSNSSSPSTIDSVLTNEIPPIENSFGISNSTKVNTKNIHCVKEKIRRDRIKMSCNQLRKLIPNVNGFKTDMASLLETSVYWAELINTYVPEQYLNFIKSKLGSLASIKNNGQMKSLQHSTSNSNILSQKYKQNYEYFLAKNQHEVLQHVQSEMQNNSQTSSLSSGLNINQFEPLPLDINHTYNSLPASLNLKPNSWLPYSFQLNESNNQNHHHLMAYNEFYDKMIKKSPSNNSFNYER</sequence>
<dbReference type="InterPro" id="IPR011598">
    <property type="entry name" value="bHLH_dom"/>
</dbReference>
<dbReference type="InterPro" id="IPR036638">
    <property type="entry name" value="HLH_DNA-bd_sf"/>
</dbReference>
<dbReference type="Pfam" id="PF00010">
    <property type="entry name" value="HLH"/>
    <property type="match status" value="1"/>
</dbReference>
<protein>
    <recommendedName>
        <fullName evidence="2">BHLH domain-containing protein</fullName>
    </recommendedName>
</protein>
<dbReference type="Proteomes" id="UP000663879">
    <property type="component" value="Unassembled WGS sequence"/>
</dbReference>
<reference evidence="3" key="1">
    <citation type="submission" date="2021-02" db="EMBL/GenBank/DDBJ databases">
        <authorList>
            <person name="Nowell W R."/>
        </authorList>
    </citation>
    <scope>NUCLEOTIDE SEQUENCE</scope>
    <source>
        <strain evidence="3">Ploen Becks lab</strain>
    </source>
</reference>
<gene>
    <name evidence="3" type="ORF">OXX778_LOCUS10446</name>
</gene>
<keyword evidence="4" id="KW-1185">Reference proteome</keyword>
<dbReference type="SUPFAM" id="SSF47459">
    <property type="entry name" value="HLH, helix-loop-helix DNA-binding domain"/>
    <property type="match status" value="1"/>
</dbReference>
<evidence type="ECO:0000313" key="4">
    <source>
        <dbReference type="Proteomes" id="UP000663879"/>
    </source>
</evidence>
<evidence type="ECO:0000313" key="3">
    <source>
        <dbReference type="EMBL" id="CAF0881705.1"/>
    </source>
</evidence>
<comment type="caution">
    <text evidence="3">The sequence shown here is derived from an EMBL/GenBank/DDBJ whole genome shotgun (WGS) entry which is preliminary data.</text>
</comment>
<feature type="domain" description="BHLH" evidence="2">
    <location>
        <begin position="183"/>
        <end position="234"/>
    </location>
</feature>
<evidence type="ECO:0000259" key="2">
    <source>
        <dbReference type="PROSITE" id="PS50888"/>
    </source>
</evidence>
<accession>A0A813YBC6</accession>
<dbReference type="PROSITE" id="PS50888">
    <property type="entry name" value="BHLH"/>
    <property type="match status" value="1"/>
</dbReference>
<organism evidence="3 4">
    <name type="scientific">Brachionus calyciflorus</name>
    <dbReference type="NCBI Taxonomy" id="104777"/>
    <lineage>
        <taxon>Eukaryota</taxon>
        <taxon>Metazoa</taxon>
        <taxon>Spiralia</taxon>
        <taxon>Gnathifera</taxon>
        <taxon>Rotifera</taxon>
        <taxon>Eurotatoria</taxon>
        <taxon>Monogononta</taxon>
        <taxon>Pseudotrocha</taxon>
        <taxon>Ploima</taxon>
        <taxon>Brachionidae</taxon>
        <taxon>Brachionus</taxon>
    </lineage>
</organism>
<dbReference type="OrthoDB" id="5966556at2759"/>
<dbReference type="Gene3D" id="4.10.280.10">
    <property type="entry name" value="Helix-loop-helix DNA-binding domain"/>
    <property type="match status" value="1"/>
</dbReference>
<keyword evidence="1" id="KW-0175">Coiled coil</keyword>
<evidence type="ECO:0000256" key="1">
    <source>
        <dbReference type="SAM" id="Coils"/>
    </source>
</evidence>